<protein>
    <submittedName>
        <fullName evidence="1">Uncharacterized protein</fullName>
    </submittedName>
</protein>
<sequence length="534" mass="57556">MTSSHPRTSRPTQLEGIETVHVLVTGGAPLVQRGGGVGRAVAALDPAGACRALAALPDADADTTIQGRAVDELADWLCEHGVSEILLHASGEVEIVSLDGGDDFAIDAVTGRANACPLVMVVDAGNRPERDAESGGALLELRRERVRSGEFSALALDAWMLADMDIYVPCHPDLLKREFWPRFQKSTGPNGESSAAFEFFTTIEAAARRAGPGARVMAMGGREALRWAYATPLTLDSVVVDPDSDEPIVMGRQRVLAALFPAVLPFNGVESLPGFDAGQLTSFLPFESDLSLVTGTLLRGWREFMGPNGPTGDDTKPFAFTGNASFIEALASKGHDLKNAITRTETPPFERWLALGCASGGVVLDPTRPAPLVLDPVRLFLLSLWADRDGSLDAESFVDGLARSIASGALTEPWIAAVAAQWPTWVVGESQDRSIATETRPWIATAEGNLALFASEQRLERFVAAEREHGRLRGPWRPRTFVQSVESDLFDLARTEYHGCAIDPAGVDVRLKGARLDRATKALHDLLRPRHMRD</sequence>
<evidence type="ECO:0000313" key="1">
    <source>
        <dbReference type="EMBL" id="QDU84128.1"/>
    </source>
</evidence>
<keyword evidence="2" id="KW-1185">Reference proteome</keyword>
<gene>
    <name evidence="1" type="ORF">Pla163_12320</name>
</gene>
<reference evidence="1 2" key="1">
    <citation type="submission" date="2019-02" db="EMBL/GenBank/DDBJ databases">
        <title>Deep-cultivation of Planctomycetes and their phenomic and genomic characterization uncovers novel biology.</title>
        <authorList>
            <person name="Wiegand S."/>
            <person name="Jogler M."/>
            <person name="Boedeker C."/>
            <person name="Pinto D."/>
            <person name="Vollmers J."/>
            <person name="Rivas-Marin E."/>
            <person name="Kohn T."/>
            <person name="Peeters S.H."/>
            <person name="Heuer A."/>
            <person name="Rast P."/>
            <person name="Oberbeckmann S."/>
            <person name="Bunk B."/>
            <person name="Jeske O."/>
            <person name="Meyerdierks A."/>
            <person name="Storesund J.E."/>
            <person name="Kallscheuer N."/>
            <person name="Luecker S."/>
            <person name="Lage O.M."/>
            <person name="Pohl T."/>
            <person name="Merkel B.J."/>
            <person name="Hornburger P."/>
            <person name="Mueller R.-W."/>
            <person name="Bruemmer F."/>
            <person name="Labrenz M."/>
            <person name="Spormann A.M."/>
            <person name="Op den Camp H."/>
            <person name="Overmann J."/>
            <person name="Amann R."/>
            <person name="Jetten M.S.M."/>
            <person name="Mascher T."/>
            <person name="Medema M.H."/>
            <person name="Devos D.P."/>
            <person name="Kaster A.-K."/>
            <person name="Ovreas L."/>
            <person name="Rohde M."/>
            <person name="Galperin M.Y."/>
            <person name="Jogler C."/>
        </authorList>
    </citation>
    <scope>NUCLEOTIDE SEQUENCE [LARGE SCALE GENOMIC DNA]</scope>
    <source>
        <strain evidence="1 2">Pla163</strain>
    </source>
</reference>
<evidence type="ECO:0000313" key="2">
    <source>
        <dbReference type="Proteomes" id="UP000319342"/>
    </source>
</evidence>
<dbReference type="RefSeq" id="WP_145185088.1">
    <property type="nucleotide sequence ID" value="NZ_CP036290.1"/>
</dbReference>
<dbReference type="Proteomes" id="UP000319342">
    <property type="component" value="Chromosome"/>
</dbReference>
<accession>A0A518CY32</accession>
<dbReference type="AlphaFoldDB" id="A0A518CY32"/>
<organism evidence="1 2">
    <name type="scientific">Rohdeia mirabilis</name>
    <dbReference type="NCBI Taxonomy" id="2528008"/>
    <lineage>
        <taxon>Bacteria</taxon>
        <taxon>Pseudomonadati</taxon>
        <taxon>Planctomycetota</taxon>
        <taxon>Planctomycetia</taxon>
        <taxon>Planctomycetia incertae sedis</taxon>
        <taxon>Rohdeia</taxon>
    </lineage>
</organism>
<name>A0A518CY32_9BACT</name>
<proteinExistence type="predicted"/>
<dbReference type="EMBL" id="CP036290">
    <property type="protein sequence ID" value="QDU84128.1"/>
    <property type="molecule type" value="Genomic_DNA"/>
</dbReference>